<accession>A0ABT4UMN2</accession>
<dbReference type="InterPro" id="IPR056425">
    <property type="entry name" value="Beta-prop_BT_1020"/>
</dbReference>
<dbReference type="RefSeq" id="WP_407032436.1">
    <property type="nucleotide sequence ID" value="NZ_JAQGEF010000022.1"/>
</dbReference>
<dbReference type="Pfam" id="PF22585">
    <property type="entry name" value="Sialidase-like_CBM"/>
    <property type="match status" value="1"/>
</dbReference>
<keyword evidence="5" id="KW-0326">Glycosidase</keyword>
<evidence type="ECO:0000313" key="6">
    <source>
        <dbReference type="Proteomes" id="UP001210231"/>
    </source>
</evidence>
<name>A0ABT4UMN2_9BACT</name>
<feature type="signal peptide" evidence="1">
    <location>
        <begin position="1"/>
        <end position="21"/>
    </location>
</feature>
<reference evidence="5 6" key="1">
    <citation type="submission" date="2022-12" db="EMBL/GenBank/DDBJ databases">
        <title>Chitinophagaceae gen. sp. nov., a new member of the family Chitinophagaceae, isolated from soil in a chemical factory.</title>
        <authorList>
            <person name="Ke Z."/>
        </authorList>
    </citation>
    <scope>NUCLEOTIDE SEQUENCE [LARGE SCALE GENOMIC DNA]</scope>
    <source>
        <strain evidence="5 6">LY-5</strain>
    </source>
</reference>
<gene>
    <name evidence="5" type="ORF">O3P16_14920</name>
</gene>
<evidence type="ECO:0000259" key="4">
    <source>
        <dbReference type="Pfam" id="PF24067"/>
    </source>
</evidence>
<feature type="chain" id="PRO_5046625938" evidence="1">
    <location>
        <begin position="22"/>
        <end position="613"/>
    </location>
</feature>
<dbReference type="GO" id="GO:0016798">
    <property type="term" value="F:hydrolase activity, acting on glycosyl bonds"/>
    <property type="evidence" value="ECO:0007669"/>
    <property type="project" value="UniProtKB-KW"/>
</dbReference>
<organism evidence="5 6">
    <name type="scientific">Polluticaenibacter yanchengensis</name>
    <dbReference type="NCBI Taxonomy" id="3014562"/>
    <lineage>
        <taxon>Bacteria</taxon>
        <taxon>Pseudomonadati</taxon>
        <taxon>Bacteroidota</taxon>
        <taxon>Chitinophagia</taxon>
        <taxon>Chitinophagales</taxon>
        <taxon>Chitinophagaceae</taxon>
        <taxon>Polluticaenibacter</taxon>
    </lineage>
</organism>
<dbReference type="Pfam" id="PF24067">
    <property type="entry name" value="Beta-prop_BT_1020"/>
    <property type="match status" value="1"/>
</dbReference>
<dbReference type="EMBL" id="JAQGEF010000022">
    <property type="protein sequence ID" value="MDA3616106.1"/>
    <property type="molecule type" value="Genomic_DNA"/>
</dbReference>
<dbReference type="Gene3D" id="2.115.10.20">
    <property type="entry name" value="Glycosyl hydrolase domain, family 43"/>
    <property type="match status" value="1"/>
</dbReference>
<evidence type="ECO:0000313" key="5">
    <source>
        <dbReference type="EMBL" id="MDA3616106.1"/>
    </source>
</evidence>
<evidence type="ECO:0000259" key="2">
    <source>
        <dbReference type="Pfam" id="PF13088"/>
    </source>
</evidence>
<dbReference type="InterPro" id="IPR023296">
    <property type="entry name" value="Glyco_hydro_beta-prop_sf"/>
</dbReference>
<proteinExistence type="predicted"/>
<dbReference type="InterPro" id="IPR036278">
    <property type="entry name" value="Sialidase_sf"/>
</dbReference>
<keyword evidence="1" id="KW-0732">Signal</keyword>
<evidence type="ECO:0000256" key="1">
    <source>
        <dbReference type="SAM" id="SignalP"/>
    </source>
</evidence>
<comment type="caution">
    <text evidence="5">The sequence shown here is derived from an EMBL/GenBank/DDBJ whole genome shotgun (WGS) entry which is preliminary data.</text>
</comment>
<keyword evidence="5" id="KW-0378">Hydrolase</keyword>
<sequence length="613" mass="68548">MSSKKYFISAALAALVISSQAQDTARYTGTTLSNVDYHHGQLTPVVGVHNIQTFRANRQHPELAGDTGWTYNHAPDMAYWNGTFYMHYLSNARGEHIGAGQTLLQTSKDGYHWTKPQVIFPPYRVPDGTPKEGETMVAKDNYSVMHQRMGFYTSKDGRLLALGFYGLVLHPKDDPNDGNGIGRVVREINKDGSWGPIYFIRYNHAFNEKNTSYPFYKKSKDKGFIKACDELLAQPLQMQQWVEEGDRNDPLIPLKQQFKAFSYYTLKDGRTVGFWKSALTSISKDGGKTWEYNPLRAPGFVNSNAKIWGQQTSDGKYATVYNPSEFRWPLAVSVSNDGLNYTNLLLVHGEITGMRYGGEYKSYGPQYVRGIQPMNGQPADGSMWLTYSVNKEDLWVSKVPVPVTSTVDKDINDDFSTLPAATALSQWNIYSPLWASVELAKMKNGIQALKLHDEDLFDFAKAEHVLPEATAMKAGFTIIAEQADAGSLEIELVNDKGQAGMRLKLDSTGSVYAKAGYRDRKIGTYKAGEPLRIEIDIDVKKRMFTVALNGGKPGNNLMFQPLASINRITFRTGEVRMFPNALTPTDPEYDLEGAGDKAKPATFWLSGLKTERK</sequence>
<dbReference type="Proteomes" id="UP001210231">
    <property type="component" value="Unassembled WGS sequence"/>
</dbReference>
<feature type="domain" description="BT-1020-like structural beta-sandwich" evidence="3">
    <location>
        <begin position="427"/>
        <end position="586"/>
    </location>
</feature>
<dbReference type="Pfam" id="PF13088">
    <property type="entry name" value="BNR_2"/>
    <property type="match status" value="1"/>
</dbReference>
<dbReference type="CDD" id="cd15482">
    <property type="entry name" value="Sialidase_non-viral"/>
    <property type="match status" value="1"/>
</dbReference>
<evidence type="ECO:0000259" key="3">
    <source>
        <dbReference type="Pfam" id="PF22585"/>
    </source>
</evidence>
<feature type="domain" description="BT-1020-like N-terminal beta-propeller" evidence="4">
    <location>
        <begin position="24"/>
        <end position="257"/>
    </location>
</feature>
<protein>
    <submittedName>
        <fullName evidence="5">Six-hairpin glycosidase</fullName>
    </submittedName>
</protein>
<dbReference type="SUPFAM" id="SSF50939">
    <property type="entry name" value="Sialidases"/>
    <property type="match status" value="1"/>
</dbReference>
<keyword evidence="6" id="KW-1185">Reference proteome</keyword>
<dbReference type="InterPro" id="IPR054490">
    <property type="entry name" value="BT_1020-like_b-sandwich_1"/>
</dbReference>
<dbReference type="InterPro" id="IPR011040">
    <property type="entry name" value="Sialidase"/>
</dbReference>
<feature type="domain" description="Sialidase" evidence="2">
    <location>
        <begin position="277"/>
        <end position="348"/>
    </location>
</feature>